<feature type="transmembrane region" description="Helical" evidence="15">
    <location>
        <begin position="552"/>
        <end position="572"/>
    </location>
</feature>
<dbReference type="InterPro" id="IPR001320">
    <property type="entry name" value="Iontro_rcpt_C"/>
</dbReference>
<comment type="caution">
    <text evidence="17">The sequence shown here is derived from an EMBL/GenBank/DDBJ whole genome shotgun (WGS) entry which is preliminary data.</text>
</comment>
<dbReference type="InterPro" id="IPR015683">
    <property type="entry name" value="Ionotropic_Glu_rcpt"/>
</dbReference>
<comment type="function">
    <text evidence="13">Glutamate-gated receptor that probably acts as non-selective cation channel.</text>
</comment>
<accession>A0ABD1UET6</accession>
<evidence type="ECO:0000313" key="18">
    <source>
        <dbReference type="Proteomes" id="UP001604336"/>
    </source>
</evidence>
<dbReference type="GO" id="GO:0016020">
    <property type="term" value="C:membrane"/>
    <property type="evidence" value="ECO:0007669"/>
    <property type="project" value="UniProtKB-SubCell"/>
</dbReference>
<dbReference type="Gene3D" id="3.40.50.2300">
    <property type="match status" value="2"/>
</dbReference>
<feature type="disulfide bond" evidence="14">
    <location>
        <begin position="719"/>
        <end position="774"/>
    </location>
</feature>
<dbReference type="Pfam" id="PF00060">
    <property type="entry name" value="Lig_chan"/>
    <property type="match status" value="1"/>
</dbReference>
<dbReference type="SUPFAM" id="SSF53850">
    <property type="entry name" value="Periplasmic binding protein-like II"/>
    <property type="match status" value="1"/>
</dbReference>
<feature type="transmembrane region" description="Helical" evidence="15">
    <location>
        <begin position="584"/>
        <end position="602"/>
    </location>
</feature>
<evidence type="ECO:0000256" key="3">
    <source>
        <dbReference type="ARBA" id="ARBA00022448"/>
    </source>
</evidence>
<feature type="transmembrane region" description="Helical" evidence="15">
    <location>
        <begin position="614"/>
        <end position="640"/>
    </location>
</feature>
<dbReference type="FunFam" id="1.10.287.70:FF:000172">
    <property type="entry name" value="Glutamate receptor"/>
    <property type="match status" value="1"/>
</dbReference>
<dbReference type="EMBL" id="JBFOLK010000003">
    <property type="protein sequence ID" value="KAL2523541.1"/>
    <property type="molecule type" value="Genomic_DNA"/>
</dbReference>
<dbReference type="SUPFAM" id="SSF53822">
    <property type="entry name" value="Periplasmic binding protein-like I"/>
    <property type="match status" value="1"/>
</dbReference>
<dbReference type="AlphaFoldDB" id="A0ABD1UET6"/>
<evidence type="ECO:0000256" key="8">
    <source>
        <dbReference type="ARBA" id="ARBA00023136"/>
    </source>
</evidence>
<dbReference type="CDD" id="cd13686">
    <property type="entry name" value="GluR_Plant"/>
    <property type="match status" value="1"/>
</dbReference>
<dbReference type="Proteomes" id="UP001604336">
    <property type="component" value="Unassembled WGS sequence"/>
</dbReference>
<feature type="transmembrane region" description="Helical" evidence="15">
    <location>
        <begin position="791"/>
        <end position="809"/>
    </location>
</feature>
<dbReference type="Pfam" id="PF01094">
    <property type="entry name" value="ANF_receptor"/>
    <property type="match status" value="1"/>
</dbReference>
<keyword evidence="14" id="KW-1015">Disulfide bond</keyword>
<keyword evidence="18" id="KW-1185">Reference proteome</keyword>
<comment type="similarity">
    <text evidence="2 13">Belongs to the glutamate-gated ion channel (TC 1.A.10.1) family.</text>
</comment>
<evidence type="ECO:0000256" key="2">
    <source>
        <dbReference type="ARBA" id="ARBA00008685"/>
    </source>
</evidence>
<keyword evidence="7 13" id="KW-0406">Ion transport</keyword>
<dbReference type="Gene3D" id="1.10.287.70">
    <property type="match status" value="1"/>
</dbReference>
<keyword evidence="3 13" id="KW-0813">Transport</keyword>
<sequence length="868" mass="97518">MASLFPLQVTTASPQPNEYFTKSRQGINSVDGILGAIVNCSSRVGKEERIAMEMAIEDLYKKRNQRFILHLKCSHNEPLHAATAARNLIKWKHVQAILGLRTWEELSAVNDVCKQSNVPILSFADSGSSWVTENWPFLIQASPRTYKQMKAVAAVIQSWGWRRVNVIYEDSGSMANEIIPHLYEALQEGDAKISNLVPLPSFANSSLLHEELRKLKREQCRVFVLHTSLSLAARVFEKAKEMKMMEKDYVWITTDSTTSLVHSVNPSLISSMQGVLGVRSYFTDTGQDSSDFDTRFQDKFSRKYPVEKNHEPGIFALQAYDAIWIVGLAIQEGNMKSNQILEKIAAVEFNGLSGKIQFKERKLAPANQFQIINIIGKSYRELGFWSDGLGFSKLIDTAARYDFSMQILGGIFWPGATSTVPKGWDFPTISNPLRIGVPNGSLTNLFVKVDYHSSTSNYSFSGFSLRVFEETVSRLKYSLPYQFIPYGGNYTDLVMQVQLKKFDAAVGDIAIISQRYEYVEFTHSHTEAGLVMVVPIQSDSTRTWLFIKPFTVTMWLLAAFINIYNGFVVWTIERHYRSELGGPILNQIGTLLWLAFSTLFSSNGEKLHSNLSRIATIVWLFVAIILTQSYTASLTSMLTVQRLEPNIKNIEMLKSTNAFIGYSQRSFVKGYLEDALGFRPNNLKKFSSTLECAEALRNGKIAVAFLEAPVAKVFVAQHCKTFTIAGPRYHVGGYGFAFPKGSLLLPDIDTALLNVLETGVLKNLEDDLIASQKCIDIDSDNECDRLSPQSFFGLFIITGSTSTVALGIYCFCSKSETENAMTEPKGIWMLIIMVLKILRYQRKRFVKKVSDAESPRNSANTSHSRPQV</sequence>
<protein>
    <recommendedName>
        <fullName evidence="13">Glutamate receptor</fullName>
    </recommendedName>
</protein>
<evidence type="ECO:0000256" key="12">
    <source>
        <dbReference type="ARBA" id="ARBA00023303"/>
    </source>
</evidence>
<proteinExistence type="inferred from homology"/>
<evidence type="ECO:0000313" key="17">
    <source>
        <dbReference type="EMBL" id="KAL2523541.1"/>
    </source>
</evidence>
<evidence type="ECO:0000256" key="10">
    <source>
        <dbReference type="ARBA" id="ARBA00023180"/>
    </source>
</evidence>
<evidence type="ECO:0000256" key="6">
    <source>
        <dbReference type="ARBA" id="ARBA00022989"/>
    </source>
</evidence>
<evidence type="ECO:0000256" key="15">
    <source>
        <dbReference type="SAM" id="Phobius"/>
    </source>
</evidence>
<dbReference type="PANTHER" id="PTHR18966">
    <property type="entry name" value="IONOTROPIC GLUTAMATE RECEPTOR"/>
    <property type="match status" value="1"/>
</dbReference>
<dbReference type="FunFam" id="3.40.50.2300:FF:000188">
    <property type="entry name" value="Glutamate receptor"/>
    <property type="match status" value="1"/>
</dbReference>
<dbReference type="CDD" id="cd19990">
    <property type="entry name" value="PBP1_GABAb_receptor_plant"/>
    <property type="match status" value="1"/>
</dbReference>
<dbReference type="Gene3D" id="3.40.190.10">
    <property type="entry name" value="Periplasmic binding protein-like II"/>
    <property type="match status" value="1"/>
</dbReference>
<dbReference type="PIRSF" id="PIRSF037090">
    <property type="entry name" value="Iontro_Glu-like_rcpt_pln"/>
    <property type="match status" value="1"/>
</dbReference>
<reference evidence="18" key="1">
    <citation type="submission" date="2024-07" db="EMBL/GenBank/DDBJ databases">
        <title>Two chromosome-level genome assemblies of Korean endemic species Abeliophyllum distichum and Forsythia ovata (Oleaceae).</title>
        <authorList>
            <person name="Jang H."/>
        </authorList>
    </citation>
    <scope>NUCLEOTIDE SEQUENCE [LARGE SCALE GENOMIC DNA]</scope>
</reference>
<evidence type="ECO:0000256" key="7">
    <source>
        <dbReference type="ARBA" id="ARBA00023065"/>
    </source>
</evidence>
<evidence type="ECO:0000256" key="14">
    <source>
        <dbReference type="PIRSR" id="PIRSR037090-50"/>
    </source>
</evidence>
<evidence type="ECO:0000256" key="4">
    <source>
        <dbReference type="ARBA" id="ARBA00022692"/>
    </source>
</evidence>
<evidence type="ECO:0000256" key="1">
    <source>
        <dbReference type="ARBA" id="ARBA00004141"/>
    </source>
</evidence>
<dbReference type="InterPro" id="IPR001828">
    <property type="entry name" value="ANF_lig-bd_rcpt"/>
</dbReference>
<keyword evidence="10" id="KW-0325">Glycoprotein</keyword>
<keyword evidence="4 15" id="KW-0812">Transmembrane</keyword>
<evidence type="ECO:0000256" key="11">
    <source>
        <dbReference type="ARBA" id="ARBA00023286"/>
    </source>
</evidence>
<evidence type="ECO:0000256" key="5">
    <source>
        <dbReference type="ARBA" id="ARBA00022729"/>
    </source>
</evidence>
<dbReference type="InterPro" id="IPR044440">
    <property type="entry name" value="GABAb_receptor_plant_PBP1"/>
</dbReference>
<name>A0ABD1UET6_9LAMI</name>
<dbReference type="InterPro" id="IPR028082">
    <property type="entry name" value="Peripla_BP_I"/>
</dbReference>
<feature type="domain" description="Ionotropic glutamate receptor C-terminal" evidence="16">
    <location>
        <begin position="434"/>
        <end position="771"/>
    </location>
</feature>
<feature type="transmembrane region" description="Helical" evidence="15">
    <location>
        <begin position="821"/>
        <end position="838"/>
    </location>
</feature>
<dbReference type="InterPro" id="IPR017103">
    <property type="entry name" value="Iontropic_Glu_rcpt_pln"/>
</dbReference>
<organism evidence="17 18">
    <name type="scientific">Abeliophyllum distichum</name>
    <dbReference type="NCBI Taxonomy" id="126358"/>
    <lineage>
        <taxon>Eukaryota</taxon>
        <taxon>Viridiplantae</taxon>
        <taxon>Streptophyta</taxon>
        <taxon>Embryophyta</taxon>
        <taxon>Tracheophyta</taxon>
        <taxon>Spermatophyta</taxon>
        <taxon>Magnoliopsida</taxon>
        <taxon>eudicotyledons</taxon>
        <taxon>Gunneridae</taxon>
        <taxon>Pentapetalae</taxon>
        <taxon>asterids</taxon>
        <taxon>lamiids</taxon>
        <taxon>Lamiales</taxon>
        <taxon>Oleaceae</taxon>
        <taxon>Forsythieae</taxon>
        <taxon>Abeliophyllum</taxon>
    </lineage>
</organism>
<keyword evidence="9 13" id="KW-0675">Receptor</keyword>
<evidence type="ECO:0000256" key="9">
    <source>
        <dbReference type="ARBA" id="ARBA00023170"/>
    </source>
</evidence>
<keyword evidence="11 13" id="KW-1071">Ligand-gated ion channel</keyword>
<comment type="subcellular location">
    <subcellularLocation>
        <location evidence="1">Membrane</location>
        <topology evidence="1">Multi-pass membrane protein</topology>
    </subcellularLocation>
</comment>
<gene>
    <name evidence="17" type="ORF">Adt_08595</name>
</gene>
<evidence type="ECO:0000256" key="13">
    <source>
        <dbReference type="PIRNR" id="PIRNR037090"/>
    </source>
</evidence>
<keyword evidence="8 13" id="KW-0472">Membrane</keyword>
<evidence type="ECO:0000259" key="16">
    <source>
        <dbReference type="SMART" id="SM00079"/>
    </source>
</evidence>
<dbReference type="GO" id="GO:0034220">
    <property type="term" value="P:monoatomic ion transmembrane transport"/>
    <property type="evidence" value="ECO:0007669"/>
    <property type="project" value="UniProtKB-KW"/>
</dbReference>
<keyword evidence="12 13" id="KW-0407">Ion channel</keyword>
<keyword evidence="5" id="KW-0732">Signal</keyword>
<keyword evidence="6 15" id="KW-1133">Transmembrane helix</keyword>
<dbReference type="SMART" id="SM00079">
    <property type="entry name" value="PBPe"/>
    <property type="match status" value="1"/>
</dbReference>